<sequence length="570" mass="64288">MVLSSPTAQANAIATNLIKNAPAERIPLDFSENYPESPAVQSLNQPLSMKEFKDALSKTSNRSPGPGDCIPWSNNVRFLGIIFPSNLSFRLHIDQLVIKTTKKLNAIKVLASPRWGAKAVHLLRICNASNIQALEFGAFAIGMNTKAGLSRLQTLQNNVLRFVFGLPRWTPFPVLHKISNDTNIPLRFDKRNISFFFKQFSAHEITAVSKSIVETNSVISNWRYDRLPCGATLDKYTRLINLSLSNLIQIYIPESWEDHHSFVIRTDELEFQQRDLDPGVIRRLYYEYRCSLHSEVVILATDASKNATGAAIAAVNCSLPTKLQGSIPTVNSVFTGEALAMVFAISNYVREFKDYILLTDSMSNLTTLKNLNFQPPKSSLFLAKTIAEALNKCKSLELVYSPAHVGIRENEWADSVSRDALVSPQIYNFVPPEDAISACSKIIRLAETEEGGKSKYCNKYTWMREFNYKKISFSRSSEVLIFSFLSRSLPLNTILYKCRLIDSPNCAVCQTPETWEHFVLICPQFENARDFLRSNLGCIPLSLDWISDFFFCGRLKSRAICAFLVSFGRF</sequence>
<keyword evidence="2" id="KW-1185">Reference proteome</keyword>
<evidence type="ECO:0000313" key="2">
    <source>
        <dbReference type="Proteomes" id="UP000499080"/>
    </source>
</evidence>
<gene>
    <name evidence="1" type="ORF">AVEN_7921_1</name>
</gene>
<proteinExistence type="predicted"/>
<dbReference type="AlphaFoldDB" id="A0A4Y2D2W9"/>
<dbReference type="InterPro" id="IPR012337">
    <property type="entry name" value="RNaseH-like_sf"/>
</dbReference>
<dbReference type="Gene3D" id="3.30.420.10">
    <property type="entry name" value="Ribonuclease H-like superfamily/Ribonuclease H"/>
    <property type="match status" value="1"/>
</dbReference>
<reference evidence="1 2" key="1">
    <citation type="journal article" date="2019" name="Sci. Rep.">
        <title>Orb-weaving spider Araneus ventricosus genome elucidates the spidroin gene catalogue.</title>
        <authorList>
            <person name="Kono N."/>
            <person name="Nakamura H."/>
            <person name="Ohtoshi R."/>
            <person name="Moran D.A.P."/>
            <person name="Shinohara A."/>
            <person name="Yoshida Y."/>
            <person name="Fujiwara M."/>
            <person name="Mori M."/>
            <person name="Tomita M."/>
            <person name="Arakawa K."/>
        </authorList>
    </citation>
    <scope>NUCLEOTIDE SEQUENCE [LARGE SCALE GENOMIC DNA]</scope>
</reference>
<dbReference type="SUPFAM" id="SSF53098">
    <property type="entry name" value="Ribonuclease H-like"/>
    <property type="match status" value="1"/>
</dbReference>
<dbReference type="OrthoDB" id="8049117at2759"/>
<comment type="caution">
    <text evidence="1">The sequence shown here is derived from an EMBL/GenBank/DDBJ whole genome shotgun (WGS) entry which is preliminary data.</text>
</comment>
<name>A0A4Y2D2W9_ARAVE</name>
<dbReference type="GO" id="GO:0003676">
    <property type="term" value="F:nucleic acid binding"/>
    <property type="evidence" value="ECO:0007669"/>
    <property type="project" value="InterPro"/>
</dbReference>
<protein>
    <submittedName>
        <fullName evidence="1">Uncharacterized protein</fullName>
    </submittedName>
</protein>
<dbReference type="EMBL" id="BGPR01000289">
    <property type="protein sequence ID" value="GBM10649.1"/>
    <property type="molecule type" value="Genomic_DNA"/>
</dbReference>
<dbReference type="Proteomes" id="UP000499080">
    <property type="component" value="Unassembled WGS sequence"/>
</dbReference>
<accession>A0A4Y2D2W9</accession>
<evidence type="ECO:0000313" key="1">
    <source>
        <dbReference type="EMBL" id="GBM10649.1"/>
    </source>
</evidence>
<dbReference type="InterPro" id="IPR036397">
    <property type="entry name" value="RNaseH_sf"/>
</dbReference>
<organism evidence="1 2">
    <name type="scientific">Araneus ventricosus</name>
    <name type="common">Orbweaver spider</name>
    <name type="synonym">Epeira ventricosa</name>
    <dbReference type="NCBI Taxonomy" id="182803"/>
    <lineage>
        <taxon>Eukaryota</taxon>
        <taxon>Metazoa</taxon>
        <taxon>Ecdysozoa</taxon>
        <taxon>Arthropoda</taxon>
        <taxon>Chelicerata</taxon>
        <taxon>Arachnida</taxon>
        <taxon>Araneae</taxon>
        <taxon>Araneomorphae</taxon>
        <taxon>Entelegynae</taxon>
        <taxon>Araneoidea</taxon>
        <taxon>Araneidae</taxon>
        <taxon>Araneus</taxon>
    </lineage>
</organism>